<keyword evidence="12" id="KW-0460">Magnesium</keyword>
<keyword evidence="19" id="KW-1185">Reference proteome</keyword>
<proteinExistence type="inferred from homology"/>
<dbReference type="GO" id="GO:0046872">
    <property type="term" value="F:metal ion binding"/>
    <property type="evidence" value="ECO:0007669"/>
    <property type="project" value="UniProtKB-KW"/>
</dbReference>
<dbReference type="KEGG" id="glz:GLAREA_00381"/>
<evidence type="ECO:0000313" key="19">
    <source>
        <dbReference type="Proteomes" id="UP000016922"/>
    </source>
</evidence>
<dbReference type="GO" id="GO:0005524">
    <property type="term" value="F:ATP binding"/>
    <property type="evidence" value="ECO:0007669"/>
    <property type="project" value="UniProtKB-KW"/>
</dbReference>
<dbReference type="GO" id="GO:0005829">
    <property type="term" value="C:cytosol"/>
    <property type="evidence" value="ECO:0007669"/>
    <property type="project" value="TreeGrafter"/>
</dbReference>
<evidence type="ECO:0000256" key="13">
    <source>
        <dbReference type="ARBA" id="ARBA00022917"/>
    </source>
</evidence>
<evidence type="ECO:0000256" key="11">
    <source>
        <dbReference type="ARBA" id="ARBA00022840"/>
    </source>
</evidence>
<dbReference type="FunFam" id="1.10.10.2320:FF:000001">
    <property type="entry name" value="phenylalanine--tRNA ligase alpha subunit"/>
    <property type="match status" value="1"/>
</dbReference>
<dbReference type="Pfam" id="PF01409">
    <property type="entry name" value="tRNA-synt_2d"/>
    <property type="match status" value="1"/>
</dbReference>
<dbReference type="Gene3D" id="3.30.1370.240">
    <property type="match status" value="1"/>
</dbReference>
<dbReference type="Proteomes" id="UP000016922">
    <property type="component" value="Unassembled WGS sequence"/>
</dbReference>
<evidence type="ECO:0000259" key="17">
    <source>
        <dbReference type="PROSITE" id="PS50862"/>
    </source>
</evidence>
<dbReference type="Pfam" id="PF18553">
    <property type="entry name" value="PheRS_DBD3"/>
    <property type="match status" value="1"/>
</dbReference>
<dbReference type="GO" id="GO:0004826">
    <property type="term" value="F:phenylalanine-tRNA ligase activity"/>
    <property type="evidence" value="ECO:0007669"/>
    <property type="project" value="UniProtKB-EC"/>
</dbReference>
<protein>
    <recommendedName>
        <fullName evidence="6">Phenylalanine--tRNA ligase alpha subunit</fullName>
        <ecNumber evidence="5">6.1.1.20</ecNumber>
    </recommendedName>
    <alternativeName>
        <fullName evidence="15">Phenylalanyl-tRNA synthetase alpha subunit</fullName>
    </alternativeName>
</protein>
<dbReference type="InterPro" id="IPR004529">
    <property type="entry name" value="Phe-tRNA-synth_IIc_asu"/>
</dbReference>
<sequence length="515" mass="58170">MATSQEVQQGDLPSEVLQALSQNDPILSATTFPSIRATELKGALDRLASRSMITYETIDKEEPVLEPEALEIAANGSHEARVFEALKQAMDGLTVSELEAAVGDKNVVKVGQGKAFKSKWIAKGKEGRLIASTDSIQDVTQQQLQVIQKTSSHPDPKVITDLKKRKLVKMQKITSFKIHKGPKFALEIVKEETDLTADMLASGAWKTAAFKPYNFKSLGADQNAGALHPLNKVRHEFRQIFFEMGFEEMPTNRYVETGFWNFDALFVPQQHPARDLQDTFYISDPKTADKPHAESQDDKGDYESYWENVQEVHQDGKYGSIGYRYPWAEDESLRLVLRTHTTAISTAMLHKLASQKGPDGRPPPARYFSIDRVFRNETVDATHLAEFHQVEGVIADYGLSLGGLMEFMEIFFNKMGIEDLRFKPAYNPYTEPSMEIFSFHKGLNKLVEIGNSGMFRPEMLESMGLPKDMRVFGWGLSLERPTMIKYKVNNIRELLGHKVDLSFIERNPAVRLEKA</sequence>
<keyword evidence="13" id="KW-0648">Protein biosynthesis</keyword>
<dbReference type="HOGENOM" id="CLU_025086_2_0_1"/>
<evidence type="ECO:0000256" key="16">
    <source>
        <dbReference type="ARBA" id="ARBA00049255"/>
    </source>
</evidence>
<gene>
    <name evidence="18" type="ORF">GLAREA_00381</name>
</gene>
<comment type="subcellular location">
    <subcellularLocation>
        <location evidence="2">Cytoplasm</location>
    </subcellularLocation>
</comment>
<dbReference type="Gene3D" id="1.10.10.2330">
    <property type="match status" value="1"/>
</dbReference>
<dbReference type="GO" id="GO:0000049">
    <property type="term" value="F:tRNA binding"/>
    <property type="evidence" value="ECO:0007669"/>
    <property type="project" value="InterPro"/>
</dbReference>
<dbReference type="GO" id="GO:0009328">
    <property type="term" value="C:phenylalanine-tRNA ligase complex"/>
    <property type="evidence" value="ECO:0007669"/>
    <property type="project" value="EnsemblFungi"/>
</dbReference>
<dbReference type="Gene3D" id="1.10.10.2320">
    <property type="match status" value="1"/>
</dbReference>
<keyword evidence="14" id="KW-0030">Aminoacyl-tRNA synthetase</keyword>
<comment type="cofactor">
    <cofactor evidence="1">
        <name>Mg(2+)</name>
        <dbReference type="ChEBI" id="CHEBI:18420"/>
    </cofactor>
</comment>
<dbReference type="CDD" id="cd00496">
    <property type="entry name" value="PheRS_alpha_core"/>
    <property type="match status" value="1"/>
</dbReference>
<dbReference type="EMBL" id="KE145367">
    <property type="protein sequence ID" value="EPE29221.1"/>
    <property type="molecule type" value="Genomic_DNA"/>
</dbReference>
<organism evidence="18 19">
    <name type="scientific">Glarea lozoyensis (strain ATCC 20868 / MF5171)</name>
    <dbReference type="NCBI Taxonomy" id="1116229"/>
    <lineage>
        <taxon>Eukaryota</taxon>
        <taxon>Fungi</taxon>
        <taxon>Dikarya</taxon>
        <taxon>Ascomycota</taxon>
        <taxon>Pezizomycotina</taxon>
        <taxon>Leotiomycetes</taxon>
        <taxon>Helotiales</taxon>
        <taxon>Helotiaceae</taxon>
        <taxon>Glarea</taxon>
    </lineage>
</organism>
<dbReference type="Gene3D" id="3.30.930.10">
    <property type="entry name" value="Bira Bifunctional Protein, Domain 2"/>
    <property type="match status" value="1"/>
</dbReference>
<evidence type="ECO:0000256" key="9">
    <source>
        <dbReference type="ARBA" id="ARBA00022723"/>
    </source>
</evidence>
<evidence type="ECO:0000256" key="8">
    <source>
        <dbReference type="ARBA" id="ARBA00022598"/>
    </source>
</evidence>
<evidence type="ECO:0000256" key="15">
    <source>
        <dbReference type="ARBA" id="ARBA00030612"/>
    </source>
</evidence>
<dbReference type="FunFam" id="3.30.930.10:FF:000028">
    <property type="entry name" value="Phenylalanyl-tRNA synthetase alpha chain"/>
    <property type="match status" value="1"/>
</dbReference>
<evidence type="ECO:0000256" key="10">
    <source>
        <dbReference type="ARBA" id="ARBA00022741"/>
    </source>
</evidence>
<dbReference type="EC" id="6.1.1.20" evidence="5"/>
<dbReference type="GeneID" id="19459439"/>
<dbReference type="NCBIfam" id="NF003210">
    <property type="entry name" value="PRK04172.1"/>
    <property type="match status" value="1"/>
</dbReference>
<evidence type="ECO:0000256" key="3">
    <source>
        <dbReference type="ARBA" id="ARBA00006703"/>
    </source>
</evidence>
<keyword evidence="7" id="KW-0963">Cytoplasm</keyword>
<comment type="subunit">
    <text evidence="4">Tetramer of two alpha and two beta subunits.</text>
</comment>
<dbReference type="eggNOG" id="KOG2784">
    <property type="taxonomic scope" value="Eukaryota"/>
</dbReference>
<dbReference type="PROSITE" id="PS50862">
    <property type="entry name" value="AA_TRNA_LIGASE_II"/>
    <property type="match status" value="1"/>
</dbReference>
<dbReference type="RefSeq" id="XP_008083330.1">
    <property type="nucleotide sequence ID" value="XM_008085139.1"/>
</dbReference>
<comment type="similarity">
    <text evidence="3">Belongs to the class-II aminoacyl-tRNA synthetase family. Phe-tRNA synthetase alpha subunit type 2 subfamily.</text>
</comment>
<dbReference type="GO" id="GO:0006432">
    <property type="term" value="P:phenylalanyl-tRNA aminoacylation"/>
    <property type="evidence" value="ECO:0007669"/>
    <property type="project" value="EnsemblFungi"/>
</dbReference>
<dbReference type="FunFam" id="1.10.10.2330:FF:000002">
    <property type="entry name" value="Phenylalanyl-tRNA synthetase alpha chain"/>
    <property type="match status" value="1"/>
</dbReference>
<evidence type="ECO:0000256" key="7">
    <source>
        <dbReference type="ARBA" id="ARBA00022490"/>
    </source>
</evidence>
<accession>S3DB84</accession>
<keyword evidence="10" id="KW-0547">Nucleotide-binding</keyword>
<evidence type="ECO:0000256" key="6">
    <source>
        <dbReference type="ARBA" id="ARBA00015409"/>
    </source>
</evidence>
<dbReference type="PANTHER" id="PTHR11538:SF40">
    <property type="entry name" value="PHENYLALANINE--TRNA LIGASE ALPHA SUBUNIT"/>
    <property type="match status" value="1"/>
</dbReference>
<dbReference type="GO" id="GO:0002161">
    <property type="term" value="F:aminoacyl-tRNA deacylase activity"/>
    <property type="evidence" value="ECO:0007669"/>
    <property type="project" value="EnsemblFungi"/>
</dbReference>
<keyword evidence="11" id="KW-0067">ATP-binding</keyword>
<keyword evidence="9" id="KW-0479">Metal-binding</keyword>
<dbReference type="NCBIfam" id="TIGR00468">
    <property type="entry name" value="pheS"/>
    <property type="match status" value="1"/>
</dbReference>
<evidence type="ECO:0000313" key="18">
    <source>
        <dbReference type="EMBL" id="EPE29221.1"/>
    </source>
</evidence>
<evidence type="ECO:0000256" key="12">
    <source>
        <dbReference type="ARBA" id="ARBA00022842"/>
    </source>
</evidence>
<evidence type="ECO:0000256" key="5">
    <source>
        <dbReference type="ARBA" id="ARBA00012814"/>
    </source>
</evidence>
<dbReference type="SUPFAM" id="SSF55681">
    <property type="entry name" value="Class II aaRS and biotin synthetases"/>
    <property type="match status" value="1"/>
</dbReference>
<evidence type="ECO:0000256" key="1">
    <source>
        <dbReference type="ARBA" id="ARBA00001946"/>
    </source>
</evidence>
<dbReference type="AlphaFoldDB" id="S3DB84"/>
<evidence type="ECO:0000256" key="14">
    <source>
        <dbReference type="ARBA" id="ARBA00023146"/>
    </source>
</evidence>
<evidence type="ECO:0000256" key="2">
    <source>
        <dbReference type="ARBA" id="ARBA00004496"/>
    </source>
</evidence>
<feature type="domain" description="Aminoacyl-transfer RNA synthetases class-II family profile" evidence="17">
    <location>
        <begin position="231"/>
        <end position="508"/>
    </location>
</feature>
<dbReference type="InterPro" id="IPR040725">
    <property type="entry name" value="PheRS_DBD3"/>
</dbReference>
<dbReference type="OMA" id="QIEGWVM"/>
<name>S3DB84_GLAL2</name>
<dbReference type="STRING" id="1116229.S3DB84"/>
<dbReference type="OrthoDB" id="238316at2759"/>
<dbReference type="InterPro" id="IPR006195">
    <property type="entry name" value="aa-tRNA-synth_II"/>
</dbReference>
<reference evidence="18 19" key="1">
    <citation type="journal article" date="2013" name="BMC Genomics">
        <title>Genomics-driven discovery of the pneumocandin biosynthetic gene cluster in the fungus Glarea lozoyensis.</title>
        <authorList>
            <person name="Chen L."/>
            <person name="Yue Q."/>
            <person name="Zhang X."/>
            <person name="Xiang M."/>
            <person name="Wang C."/>
            <person name="Li S."/>
            <person name="Che Y."/>
            <person name="Ortiz-Lopez F.J."/>
            <person name="Bills G.F."/>
            <person name="Liu X."/>
            <person name="An Z."/>
        </authorList>
    </citation>
    <scope>NUCLEOTIDE SEQUENCE [LARGE SCALE GENOMIC DNA]</scope>
    <source>
        <strain evidence="19">ATCC 20868 / MF5171</strain>
    </source>
</reference>
<dbReference type="InterPro" id="IPR045864">
    <property type="entry name" value="aa-tRNA-synth_II/BPL/LPL"/>
</dbReference>
<keyword evidence="8" id="KW-0436">Ligase</keyword>
<dbReference type="PANTHER" id="PTHR11538">
    <property type="entry name" value="PHENYLALANYL-TRNA SYNTHETASE"/>
    <property type="match status" value="1"/>
</dbReference>
<evidence type="ECO:0000256" key="4">
    <source>
        <dbReference type="ARBA" id="ARBA00011209"/>
    </source>
</evidence>
<dbReference type="InterPro" id="IPR002319">
    <property type="entry name" value="Phenylalanyl-tRNA_Synthase"/>
</dbReference>
<comment type="catalytic activity">
    <reaction evidence="16">
        <text>tRNA(Phe) + L-phenylalanine + ATP = L-phenylalanyl-tRNA(Phe) + AMP + diphosphate + H(+)</text>
        <dbReference type="Rhea" id="RHEA:19413"/>
        <dbReference type="Rhea" id="RHEA-COMP:9668"/>
        <dbReference type="Rhea" id="RHEA-COMP:9699"/>
        <dbReference type="ChEBI" id="CHEBI:15378"/>
        <dbReference type="ChEBI" id="CHEBI:30616"/>
        <dbReference type="ChEBI" id="CHEBI:33019"/>
        <dbReference type="ChEBI" id="CHEBI:58095"/>
        <dbReference type="ChEBI" id="CHEBI:78442"/>
        <dbReference type="ChEBI" id="CHEBI:78531"/>
        <dbReference type="ChEBI" id="CHEBI:456215"/>
        <dbReference type="EC" id="6.1.1.20"/>
    </reaction>
</comment>